<accession>M7MW57</accession>
<dbReference type="Pfam" id="PF01636">
    <property type="entry name" value="APH"/>
    <property type="match status" value="1"/>
</dbReference>
<dbReference type="PATRIC" id="fig|1276920.7.peg.1258"/>
<dbReference type="Proteomes" id="UP000012015">
    <property type="component" value="Unassembled WGS sequence"/>
</dbReference>
<dbReference type="EMBL" id="AOCK01000003">
    <property type="protein sequence ID" value="EMQ99276.1"/>
    <property type="molecule type" value="Genomic_DNA"/>
</dbReference>
<name>M7MW57_9MICC</name>
<dbReference type="InterPro" id="IPR011009">
    <property type="entry name" value="Kinase-like_dom_sf"/>
</dbReference>
<gene>
    <name evidence="2" type="ORF">ADIAG_01269</name>
</gene>
<evidence type="ECO:0000259" key="1">
    <source>
        <dbReference type="Pfam" id="PF01636"/>
    </source>
</evidence>
<keyword evidence="3" id="KW-1185">Reference proteome</keyword>
<dbReference type="RefSeq" id="WP_007270464.1">
    <property type="nucleotide sequence ID" value="NZ_AOCK01000003.1"/>
</dbReference>
<dbReference type="STRING" id="1276920.ADIAG_01269"/>
<keyword evidence="2" id="KW-0808">Transferase</keyword>
<evidence type="ECO:0000313" key="2">
    <source>
        <dbReference type="EMBL" id="EMQ99276.1"/>
    </source>
</evidence>
<organism evidence="2 3">
    <name type="scientific">Paeniglutamicibacter gangotriensis Lz1y</name>
    <dbReference type="NCBI Taxonomy" id="1276920"/>
    <lineage>
        <taxon>Bacteria</taxon>
        <taxon>Bacillati</taxon>
        <taxon>Actinomycetota</taxon>
        <taxon>Actinomycetes</taxon>
        <taxon>Micrococcales</taxon>
        <taxon>Micrococcaceae</taxon>
        <taxon>Paeniglutamicibacter</taxon>
    </lineage>
</organism>
<dbReference type="InterPro" id="IPR002575">
    <property type="entry name" value="Aminoglycoside_PTrfase"/>
</dbReference>
<sequence>MQREATTREIELATTLHPAADWNAAHVDTGGQFHEVLVAPGEAVMRMSRTPEAAAAMQRRVDLIQALEGQFSFLLPSALGRVWHDAGLSAVIQRYVPGAAHLPHAGDITALRGVLAELAAVDLGPLEGLLAPPFTFGGPWTPDKIESTLEVLPQNLAVAAQQVLDAVDSFAEVPASLVHGDLAGHNMRWREGTLLGVIDWDLAAAWDPALDTAYLALWHGHDLIETIAPSAQEAWRARIWLGAMGLESVFDASLDPQRDLSGLIGKIAPRLLKAAAVARG</sequence>
<dbReference type="GO" id="GO:0016740">
    <property type="term" value="F:transferase activity"/>
    <property type="evidence" value="ECO:0007669"/>
    <property type="project" value="UniProtKB-KW"/>
</dbReference>
<dbReference type="AlphaFoldDB" id="M7MW57"/>
<reference evidence="2 3" key="1">
    <citation type="journal article" date="2013" name="Genome Announc.">
        <title>Draft Genome Sequence of Arthrobacter gangotriensis Strain Lz1yT, Isolated from a Penguin Rookery Soil Sample Collected in Antarctica, near the Indian Station Dakshin Gangotri.</title>
        <authorList>
            <person name="Shivaji S."/>
            <person name="Ara S."/>
            <person name="Bandi S."/>
            <person name="Singh A."/>
            <person name="Kumar Pinnaka A."/>
        </authorList>
    </citation>
    <scope>NUCLEOTIDE SEQUENCE [LARGE SCALE GENOMIC DNA]</scope>
    <source>
        <strain evidence="2 3">Lz1y</strain>
    </source>
</reference>
<dbReference type="Gene3D" id="3.90.1200.10">
    <property type="match status" value="1"/>
</dbReference>
<protein>
    <submittedName>
        <fullName evidence="2">Phosphotransferase enzyme family protein</fullName>
    </submittedName>
</protein>
<dbReference type="eggNOG" id="COG3173">
    <property type="taxonomic scope" value="Bacteria"/>
</dbReference>
<dbReference type="SUPFAM" id="SSF56112">
    <property type="entry name" value="Protein kinase-like (PK-like)"/>
    <property type="match status" value="1"/>
</dbReference>
<evidence type="ECO:0000313" key="3">
    <source>
        <dbReference type="Proteomes" id="UP000012015"/>
    </source>
</evidence>
<proteinExistence type="predicted"/>
<feature type="domain" description="Aminoglycoside phosphotransferase" evidence="1">
    <location>
        <begin position="40"/>
        <end position="235"/>
    </location>
</feature>
<comment type="caution">
    <text evidence="2">The sequence shown here is derived from an EMBL/GenBank/DDBJ whole genome shotgun (WGS) entry which is preliminary data.</text>
</comment>